<protein>
    <submittedName>
        <fullName evidence="1">Uncharacterized protein</fullName>
    </submittedName>
</protein>
<name>A0ACC2UZJ4_9TREE</name>
<reference evidence="1" key="1">
    <citation type="submission" date="2023-04" db="EMBL/GenBank/DDBJ databases">
        <title>Draft Genome sequencing of Naganishia species isolated from polar environments using Oxford Nanopore Technology.</title>
        <authorList>
            <person name="Leo P."/>
            <person name="Venkateswaran K."/>
        </authorList>
    </citation>
    <scope>NUCLEOTIDE SEQUENCE</scope>
    <source>
        <strain evidence="1">MNA-CCFEE 5261</strain>
    </source>
</reference>
<dbReference type="Proteomes" id="UP001241377">
    <property type="component" value="Unassembled WGS sequence"/>
</dbReference>
<dbReference type="EMBL" id="JASBWR010000138">
    <property type="protein sequence ID" value="KAJ9092159.1"/>
    <property type="molecule type" value="Genomic_DNA"/>
</dbReference>
<organism evidence="1 2">
    <name type="scientific">Naganishia cerealis</name>
    <dbReference type="NCBI Taxonomy" id="610337"/>
    <lineage>
        <taxon>Eukaryota</taxon>
        <taxon>Fungi</taxon>
        <taxon>Dikarya</taxon>
        <taxon>Basidiomycota</taxon>
        <taxon>Agaricomycotina</taxon>
        <taxon>Tremellomycetes</taxon>
        <taxon>Filobasidiales</taxon>
        <taxon>Filobasidiaceae</taxon>
        <taxon>Naganishia</taxon>
    </lineage>
</organism>
<comment type="caution">
    <text evidence="1">The sequence shown here is derived from an EMBL/GenBank/DDBJ whole genome shotgun (WGS) entry which is preliminary data.</text>
</comment>
<proteinExistence type="predicted"/>
<sequence length="497" mass="54481">MRWLLFVLAVLCACTQAQTIHLEKRVKTVNAKKNADGSCYAHTIAAGETCGFLLEKFTNIKTLDNLYAWNKNTFNWNGCNNGHPWAGDKVCVSDGTPPRPPVNKDAVCGPHAPGAFFNTECPLNACCSQYGYCGTTSQYCDKTDSPTGAPGTAGCISNCGYGKIHTNPASTFKNIGYWLDVSGGMALDPTTLDDGSYTAIHYAFVPIKSDMTIDDSKFKISKFLSLKKTKKVASFGGWDFSTSPSTYQIFRNGVQAANRDKLATNLVNFMTKYNLDGIDLDWEYPGAQDIPGIPSDDLNNGQNYLELVKSIKSKLPSGKTLSVALPNTYYYLSNFPVKAMQDYVNYFIFMTYDYPGATQNTLFCHTDKDQVVQSLEMLDKAGVKMWKTYGGLANYGHTYTLKSTSCTAIGCEGSGPGKAGPVSGEAGTLTDFEINAIAKSSRKNKRWTDSTSMCDVMVYDNNNWVAWPKAGQRDAMREFFRGAGLGGSSLWLTNYAR</sequence>
<evidence type="ECO:0000313" key="1">
    <source>
        <dbReference type="EMBL" id="KAJ9092159.1"/>
    </source>
</evidence>
<keyword evidence="2" id="KW-1185">Reference proteome</keyword>
<accession>A0ACC2UZJ4</accession>
<gene>
    <name evidence="1" type="ORF">QFC19_008817</name>
</gene>
<evidence type="ECO:0000313" key="2">
    <source>
        <dbReference type="Proteomes" id="UP001241377"/>
    </source>
</evidence>